<dbReference type="InterPro" id="IPR039425">
    <property type="entry name" value="RNA_pol_sigma-70-like"/>
</dbReference>
<dbReference type="InterPro" id="IPR014300">
    <property type="entry name" value="RNA_pol_sigma-V"/>
</dbReference>
<protein>
    <submittedName>
        <fullName evidence="7">Sigma-70 family RNA polymerase sigma factor</fullName>
    </submittedName>
</protein>
<proteinExistence type="inferred from homology"/>
<dbReference type="InterPro" id="IPR014284">
    <property type="entry name" value="RNA_pol_sigma-70_dom"/>
</dbReference>
<dbReference type="Gene3D" id="1.10.10.10">
    <property type="entry name" value="Winged helix-like DNA-binding domain superfamily/Winged helix DNA-binding domain"/>
    <property type="match status" value="1"/>
</dbReference>
<dbReference type="InterPro" id="IPR036388">
    <property type="entry name" value="WH-like_DNA-bd_sf"/>
</dbReference>
<dbReference type="SUPFAM" id="SSF88659">
    <property type="entry name" value="Sigma3 and sigma4 domains of RNA polymerase sigma factors"/>
    <property type="match status" value="1"/>
</dbReference>
<dbReference type="NCBIfam" id="TIGR02954">
    <property type="entry name" value="Sig70_famx3"/>
    <property type="match status" value="1"/>
</dbReference>
<dbReference type="SUPFAM" id="SSF88946">
    <property type="entry name" value="Sigma2 domain of RNA polymerase sigma factors"/>
    <property type="match status" value="1"/>
</dbReference>
<organism evidence="7">
    <name type="scientific">Ornithinibacillus sp. 4-3</name>
    <dbReference type="NCBI Taxonomy" id="3231488"/>
    <lineage>
        <taxon>Bacteria</taxon>
        <taxon>Bacillati</taxon>
        <taxon>Bacillota</taxon>
        <taxon>Bacilli</taxon>
        <taxon>Bacillales</taxon>
        <taxon>Bacillaceae</taxon>
        <taxon>Ornithinibacillus</taxon>
    </lineage>
</organism>
<dbReference type="GO" id="GO:0016987">
    <property type="term" value="F:sigma factor activity"/>
    <property type="evidence" value="ECO:0007669"/>
    <property type="project" value="UniProtKB-KW"/>
</dbReference>
<dbReference type="Pfam" id="PF08281">
    <property type="entry name" value="Sigma70_r4_2"/>
    <property type="match status" value="1"/>
</dbReference>
<keyword evidence="3" id="KW-0731">Sigma factor</keyword>
<dbReference type="RefSeq" id="WP_368652777.1">
    <property type="nucleotide sequence ID" value="NZ_CP162599.1"/>
</dbReference>
<name>A0AB39HNC0_9BACI</name>
<dbReference type="NCBIfam" id="TIGR02937">
    <property type="entry name" value="sigma70-ECF"/>
    <property type="match status" value="1"/>
</dbReference>
<dbReference type="CDD" id="cd06171">
    <property type="entry name" value="Sigma70_r4"/>
    <property type="match status" value="1"/>
</dbReference>
<dbReference type="EMBL" id="CP162599">
    <property type="protein sequence ID" value="XDK32055.1"/>
    <property type="molecule type" value="Genomic_DNA"/>
</dbReference>
<dbReference type="GO" id="GO:0003677">
    <property type="term" value="F:DNA binding"/>
    <property type="evidence" value="ECO:0007669"/>
    <property type="project" value="InterPro"/>
</dbReference>
<evidence type="ECO:0000256" key="3">
    <source>
        <dbReference type="ARBA" id="ARBA00023082"/>
    </source>
</evidence>
<dbReference type="GO" id="GO:0006352">
    <property type="term" value="P:DNA-templated transcription initiation"/>
    <property type="evidence" value="ECO:0007669"/>
    <property type="project" value="InterPro"/>
</dbReference>
<evidence type="ECO:0000256" key="4">
    <source>
        <dbReference type="ARBA" id="ARBA00023163"/>
    </source>
</evidence>
<dbReference type="PANTHER" id="PTHR43133:SF51">
    <property type="entry name" value="RNA POLYMERASE SIGMA FACTOR"/>
    <property type="match status" value="1"/>
</dbReference>
<evidence type="ECO:0000313" key="7">
    <source>
        <dbReference type="EMBL" id="XDK32055.1"/>
    </source>
</evidence>
<dbReference type="InterPro" id="IPR013325">
    <property type="entry name" value="RNA_pol_sigma_r2"/>
</dbReference>
<keyword evidence="4" id="KW-0804">Transcription</keyword>
<accession>A0AB39HNC0</accession>
<keyword evidence="2" id="KW-0805">Transcription regulation</keyword>
<evidence type="ECO:0000256" key="2">
    <source>
        <dbReference type="ARBA" id="ARBA00023015"/>
    </source>
</evidence>
<reference evidence="7" key="1">
    <citation type="submission" date="2024-07" db="EMBL/GenBank/DDBJ databases">
        <title>Halotolerant mesophilic bacterium Ornithinibacillus sp. 4-3, sp. nov., isolated from soil.</title>
        <authorList>
            <person name="Sidarenka A.V."/>
            <person name="Guliayeva D.E."/>
            <person name="Leanovich S.I."/>
            <person name="Hileuskaya K.S."/>
            <person name="Akhremchuk A.E."/>
            <person name="Sikolenko M.A."/>
            <person name="Valentovich L.N."/>
        </authorList>
    </citation>
    <scope>NUCLEOTIDE SEQUENCE</scope>
    <source>
        <strain evidence="7">4-3</strain>
    </source>
</reference>
<dbReference type="Pfam" id="PF04542">
    <property type="entry name" value="Sigma70_r2"/>
    <property type="match status" value="1"/>
</dbReference>
<dbReference type="InterPro" id="IPR007627">
    <property type="entry name" value="RNA_pol_sigma70_r2"/>
</dbReference>
<sequence>MEESKLIKLAKMGDAEAFEQLLVACSNQLYRTAFIYMQNREDALDVVQETSYKAFKAISQLKENAYFTTWLTRILINTANEYLRVKQKDSPIEEMDIPFVEQDRIEQLDLMHAIHELPAKYRDVIILFYFHDITIKDISTSFHMPEGTVKTYLRRGREQLRMILQGGQVYEG</sequence>
<dbReference type="Gene3D" id="1.10.1740.10">
    <property type="match status" value="1"/>
</dbReference>
<dbReference type="InterPro" id="IPR013324">
    <property type="entry name" value="RNA_pol_sigma_r3/r4-like"/>
</dbReference>
<dbReference type="PANTHER" id="PTHR43133">
    <property type="entry name" value="RNA POLYMERASE ECF-TYPE SIGMA FACTO"/>
    <property type="match status" value="1"/>
</dbReference>
<gene>
    <name evidence="7" type="ORF">AB4Y30_13695</name>
</gene>
<feature type="domain" description="RNA polymerase sigma-70 region 2" evidence="5">
    <location>
        <begin position="25"/>
        <end position="87"/>
    </location>
</feature>
<dbReference type="AlphaFoldDB" id="A0AB39HNC0"/>
<evidence type="ECO:0000259" key="6">
    <source>
        <dbReference type="Pfam" id="PF08281"/>
    </source>
</evidence>
<comment type="similarity">
    <text evidence="1">Belongs to the sigma-70 factor family. ECF subfamily.</text>
</comment>
<feature type="domain" description="RNA polymerase sigma factor 70 region 4 type 2" evidence="6">
    <location>
        <begin position="109"/>
        <end position="160"/>
    </location>
</feature>
<evidence type="ECO:0000259" key="5">
    <source>
        <dbReference type="Pfam" id="PF04542"/>
    </source>
</evidence>
<evidence type="ECO:0000256" key="1">
    <source>
        <dbReference type="ARBA" id="ARBA00010641"/>
    </source>
</evidence>
<dbReference type="InterPro" id="IPR013249">
    <property type="entry name" value="RNA_pol_sigma70_r4_t2"/>
</dbReference>